<comment type="cofactor">
    <cofactor evidence="1">
        <name>Fe(2+)</name>
        <dbReference type="ChEBI" id="CHEBI:29033"/>
    </cofactor>
</comment>
<evidence type="ECO:0000256" key="3">
    <source>
        <dbReference type="ARBA" id="ARBA00022723"/>
    </source>
</evidence>
<dbReference type="GO" id="GO:0016121">
    <property type="term" value="P:carotene catabolic process"/>
    <property type="evidence" value="ECO:0007669"/>
    <property type="project" value="TreeGrafter"/>
</dbReference>
<gene>
    <name evidence="6" type="ORF">CCACVL1_02032</name>
</gene>
<keyword evidence="7" id="KW-1185">Reference proteome</keyword>
<evidence type="ECO:0000256" key="1">
    <source>
        <dbReference type="ARBA" id="ARBA00001954"/>
    </source>
</evidence>
<dbReference type="PANTHER" id="PTHR10543">
    <property type="entry name" value="BETA-CAROTENE DIOXYGENASE"/>
    <property type="match status" value="1"/>
</dbReference>
<dbReference type="PANTHER" id="PTHR10543:SF58">
    <property type="entry name" value="CAROTENOID CLEAVAGE DIOXYGENASE 4, CHLOROPLASTIC-RELATED"/>
    <property type="match status" value="1"/>
</dbReference>
<protein>
    <submittedName>
        <fullName evidence="6">Carotenoid oxygenase</fullName>
    </submittedName>
</protein>
<evidence type="ECO:0000256" key="4">
    <source>
        <dbReference type="ARBA" id="ARBA00022964"/>
    </source>
</evidence>
<accession>A0A1R3KDK0</accession>
<keyword evidence="5" id="KW-0408">Iron</keyword>
<dbReference type="AlphaFoldDB" id="A0A1R3KDK0"/>
<comment type="caution">
    <text evidence="6">The sequence shown here is derived from an EMBL/GenBank/DDBJ whole genome shotgun (WGS) entry which is preliminary data.</text>
</comment>
<dbReference type="OrthoDB" id="1069523at2759"/>
<organism evidence="6 7">
    <name type="scientific">Corchorus capsularis</name>
    <name type="common">Jute</name>
    <dbReference type="NCBI Taxonomy" id="210143"/>
    <lineage>
        <taxon>Eukaryota</taxon>
        <taxon>Viridiplantae</taxon>
        <taxon>Streptophyta</taxon>
        <taxon>Embryophyta</taxon>
        <taxon>Tracheophyta</taxon>
        <taxon>Spermatophyta</taxon>
        <taxon>Magnoliopsida</taxon>
        <taxon>eudicotyledons</taxon>
        <taxon>Gunneridae</taxon>
        <taxon>Pentapetalae</taxon>
        <taxon>rosids</taxon>
        <taxon>malvids</taxon>
        <taxon>Malvales</taxon>
        <taxon>Malvaceae</taxon>
        <taxon>Grewioideae</taxon>
        <taxon>Apeibeae</taxon>
        <taxon>Corchorus</taxon>
    </lineage>
</organism>
<dbReference type="Gramene" id="OMP05170">
    <property type="protein sequence ID" value="OMP05170"/>
    <property type="gene ID" value="CCACVL1_02032"/>
</dbReference>
<sequence>MSSIATVSVQNFPFASTKTSFLRPSPQLKDVRKLTISSTKMQSRSLLIFCTLQGTNNKTKKNMISTLSSISQKLLYDAINIISSPIQTPTSPVDSSSHDFGGNFAPVEELEPTDCEVIEGEIPLSLNGVYIRNGPNLQHHQPRHLLDFFFGDGMLHSLKLSNGKATYCSRYVKTYKYLLEREAGFPIVPSGTSLNKMVNIFRFLRL</sequence>
<comment type="similarity">
    <text evidence="2">Belongs to the carotenoid oxygenase family.</text>
</comment>
<reference evidence="6 7" key="1">
    <citation type="submission" date="2013-09" db="EMBL/GenBank/DDBJ databases">
        <title>Corchorus capsularis genome sequencing.</title>
        <authorList>
            <person name="Alam M."/>
            <person name="Haque M.S."/>
            <person name="Islam M.S."/>
            <person name="Emdad E.M."/>
            <person name="Islam M.M."/>
            <person name="Ahmed B."/>
            <person name="Halim A."/>
            <person name="Hossen Q.M.M."/>
            <person name="Hossain M.Z."/>
            <person name="Ahmed R."/>
            <person name="Khan M.M."/>
            <person name="Islam R."/>
            <person name="Rashid M.M."/>
            <person name="Khan S.A."/>
            <person name="Rahman M.S."/>
            <person name="Alam M."/>
        </authorList>
    </citation>
    <scope>NUCLEOTIDE SEQUENCE [LARGE SCALE GENOMIC DNA]</scope>
    <source>
        <strain evidence="7">cv. CVL-1</strain>
        <tissue evidence="6">Whole seedling</tissue>
    </source>
</reference>
<dbReference type="GO" id="GO:0046872">
    <property type="term" value="F:metal ion binding"/>
    <property type="evidence" value="ECO:0007669"/>
    <property type="project" value="UniProtKB-KW"/>
</dbReference>
<keyword evidence="4" id="KW-0223">Dioxygenase</keyword>
<keyword evidence="4" id="KW-0560">Oxidoreductase</keyword>
<evidence type="ECO:0000313" key="6">
    <source>
        <dbReference type="EMBL" id="OMP05170.1"/>
    </source>
</evidence>
<evidence type="ECO:0000313" key="7">
    <source>
        <dbReference type="Proteomes" id="UP000188268"/>
    </source>
</evidence>
<dbReference type="EMBL" id="AWWV01005483">
    <property type="protein sequence ID" value="OMP05170.1"/>
    <property type="molecule type" value="Genomic_DNA"/>
</dbReference>
<dbReference type="InterPro" id="IPR004294">
    <property type="entry name" value="Carotenoid_Oase"/>
</dbReference>
<evidence type="ECO:0000256" key="5">
    <source>
        <dbReference type="ARBA" id="ARBA00023004"/>
    </source>
</evidence>
<dbReference type="GO" id="GO:0010436">
    <property type="term" value="F:carotenoid dioxygenase activity"/>
    <property type="evidence" value="ECO:0007669"/>
    <property type="project" value="TreeGrafter"/>
</dbReference>
<dbReference type="Proteomes" id="UP000188268">
    <property type="component" value="Unassembled WGS sequence"/>
</dbReference>
<name>A0A1R3KDK0_COCAP</name>
<evidence type="ECO:0000256" key="2">
    <source>
        <dbReference type="ARBA" id="ARBA00006787"/>
    </source>
</evidence>
<keyword evidence="3" id="KW-0479">Metal-binding</keyword>
<dbReference type="Pfam" id="PF03055">
    <property type="entry name" value="RPE65"/>
    <property type="match status" value="1"/>
</dbReference>
<proteinExistence type="inferred from homology"/>
<dbReference type="STRING" id="210143.A0A1R3KDK0"/>
<dbReference type="GO" id="GO:0009570">
    <property type="term" value="C:chloroplast stroma"/>
    <property type="evidence" value="ECO:0007669"/>
    <property type="project" value="TreeGrafter"/>
</dbReference>